<gene>
    <name evidence="2" type="ORF">PCL_01580</name>
</gene>
<evidence type="ECO:0000313" key="2">
    <source>
        <dbReference type="EMBL" id="PWI63966.1"/>
    </source>
</evidence>
<sequence length="222" mass="23773">MRTLADVSRPAAPVEARDKWGSKLAQAITVQAPGQHASTLLSDHACCLQAPPARAQTHSISGSFVRFMACRDGRVADKRASGERPPPRTSARAARDRSQEEHARPVDEIPARVVRVAEIYRSRAFPCRVTLHACGRAAICRRLGGSYPTPGPRANSTDKGGTLPLVLSLLTARVSAGGARDARRRRDLQRVALPASRQAATTMASVCIGPLRARQSAAFALI</sequence>
<organism evidence="2 3">
    <name type="scientific">Purpureocillium lilacinum</name>
    <name type="common">Paecilomyces lilacinus</name>
    <dbReference type="NCBI Taxonomy" id="33203"/>
    <lineage>
        <taxon>Eukaryota</taxon>
        <taxon>Fungi</taxon>
        <taxon>Dikarya</taxon>
        <taxon>Ascomycota</taxon>
        <taxon>Pezizomycotina</taxon>
        <taxon>Sordariomycetes</taxon>
        <taxon>Hypocreomycetidae</taxon>
        <taxon>Hypocreales</taxon>
        <taxon>Ophiocordycipitaceae</taxon>
        <taxon>Purpureocillium</taxon>
    </lineage>
</organism>
<dbReference type="EMBL" id="LCWV01000149">
    <property type="protein sequence ID" value="PWI63966.1"/>
    <property type="molecule type" value="Genomic_DNA"/>
</dbReference>
<comment type="caution">
    <text evidence="2">The sequence shown here is derived from an EMBL/GenBank/DDBJ whole genome shotgun (WGS) entry which is preliminary data.</text>
</comment>
<feature type="compositionally biased region" description="Basic and acidic residues" evidence="1">
    <location>
        <begin position="93"/>
        <end position="106"/>
    </location>
</feature>
<evidence type="ECO:0000313" key="3">
    <source>
        <dbReference type="Proteomes" id="UP000245956"/>
    </source>
</evidence>
<accession>A0A2U3DNZ0</accession>
<dbReference type="Proteomes" id="UP000245956">
    <property type="component" value="Unassembled WGS sequence"/>
</dbReference>
<proteinExistence type="predicted"/>
<feature type="compositionally biased region" description="Basic and acidic residues" evidence="1">
    <location>
        <begin position="76"/>
        <end position="86"/>
    </location>
</feature>
<dbReference type="AlphaFoldDB" id="A0A2U3DNZ0"/>
<feature type="region of interest" description="Disordered" evidence="1">
    <location>
        <begin position="76"/>
        <end position="106"/>
    </location>
</feature>
<protein>
    <submittedName>
        <fullName evidence="2">Uncharacterized protein</fullName>
    </submittedName>
</protein>
<feature type="non-terminal residue" evidence="2">
    <location>
        <position position="222"/>
    </location>
</feature>
<reference evidence="2 3" key="1">
    <citation type="journal article" date="2016" name="Front. Microbiol.">
        <title>Genome and transcriptome sequences reveal the specific parasitism of the nematophagous Purpureocillium lilacinum 36-1.</title>
        <authorList>
            <person name="Xie J."/>
            <person name="Li S."/>
            <person name="Mo C."/>
            <person name="Xiao X."/>
            <person name="Peng D."/>
            <person name="Wang G."/>
            <person name="Xiao Y."/>
        </authorList>
    </citation>
    <scope>NUCLEOTIDE SEQUENCE [LARGE SCALE GENOMIC DNA]</scope>
    <source>
        <strain evidence="2 3">36-1</strain>
    </source>
</reference>
<evidence type="ECO:0000256" key="1">
    <source>
        <dbReference type="SAM" id="MobiDB-lite"/>
    </source>
</evidence>
<name>A0A2U3DNZ0_PURLI</name>